<evidence type="ECO:0000313" key="3">
    <source>
        <dbReference type="Proteomes" id="UP000320176"/>
    </source>
</evidence>
<gene>
    <name evidence="2" type="ORF">Pla52n_04730</name>
</gene>
<keyword evidence="3" id="KW-1185">Reference proteome</keyword>
<sequence length="317" mass="34824">MNYKVTHCIKYMYSAPVSICHNLLRVHPRQTHTQIVENHQLTIHPTPDEMQQYQDCFGNRLCYSEISKPHETMSISAESQLQVAQVTTIEPHLTEPWDQLTSRLASELSPVVLNACQFISASRIIKPNARLAEYARPSFTAGKPILEAAVEFASRLFDDFSYDASASTVSQDLGPSELLPHRRVRRVQPDSLGLAVNVVDDVLTHRLGKAADLAHLYIGCLRSLGLAARCVSGYLRTVTPPGTTRPAGLDSTHMWASVFCGADGWVDIDPTINAITSFDHIAVAWGRDFDEVCAMNGVFIGNAQATSSVTVDISSEG</sequence>
<dbReference type="AlphaFoldDB" id="A0A5C6B7W1"/>
<dbReference type="InterPro" id="IPR013589">
    <property type="entry name" value="Bac_transglu_N"/>
</dbReference>
<dbReference type="RefSeq" id="WP_146518036.1">
    <property type="nucleotide sequence ID" value="NZ_CP151726.1"/>
</dbReference>
<dbReference type="SUPFAM" id="SSF54001">
    <property type="entry name" value="Cysteine proteinases"/>
    <property type="match status" value="1"/>
</dbReference>
<dbReference type="Pfam" id="PF01841">
    <property type="entry name" value="Transglut_core"/>
    <property type="match status" value="1"/>
</dbReference>
<dbReference type="InterPro" id="IPR038765">
    <property type="entry name" value="Papain-like_cys_pep_sf"/>
</dbReference>
<dbReference type="Pfam" id="PF08379">
    <property type="entry name" value="Bact_transglu_N"/>
    <property type="match status" value="1"/>
</dbReference>
<proteinExistence type="predicted"/>
<dbReference type="PANTHER" id="PTHR33490">
    <property type="entry name" value="BLR5614 PROTEIN-RELATED"/>
    <property type="match status" value="1"/>
</dbReference>
<reference evidence="2 3" key="1">
    <citation type="submission" date="2019-02" db="EMBL/GenBank/DDBJ databases">
        <title>Deep-cultivation of Planctomycetes and their phenomic and genomic characterization uncovers novel biology.</title>
        <authorList>
            <person name="Wiegand S."/>
            <person name="Jogler M."/>
            <person name="Boedeker C."/>
            <person name="Pinto D."/>
            <person name="Vollmers J."/>
            <person name="Rivas-Marin E."/>
            <person name="Kohn T."/>
            <person name="Peeters S.H."/>
            <person name="Heuer A."/>
            <person name="Rast P."/>
            <person name="Oberbeckmann S."/>
            <person name="Bunk B."/>
            <person name="Jeske O."/>
            <person name="Meyerdierks A."/>
            <person name="Storesund J.E."/>
            <person name="Kallscheuer N."/>
            <person name="Luecker S."/>
            <person name="Lage O.M."/>
            <person name="Pohl T."/>
            <person name="Merkel B.J."/>
            <person name="Hornburger P."/>
            <person name="Mueller R.-W."/>
            <person name="Bruemmer F."/>
            <person name="Labrenz M."/>
            <person name="Spormann A.M."/>
            <person name="Op Den Camp H."/>
            <person name="Overmann J."/>
            <person name="Amann R."/>
            <person name="Jetten M.S.M."/>
            <person name="Mascher T."/>
            <person name="Medema M.H."/>
            <person name="Devos D.P."/>
            <person name="Kaster A.-K."/>
            <person name="Ovreas L."/>
            <person name="Rohde M."/>
            <person name="Galperin M.Y."/>
            <person name="Jogler C."/>
        </authorList>
    </citation>
    <scope>NUCLEOTIDE SEQUENCE [LARGE SCALE GENOMIC DNA]</scope>
    <source>
        <strain evidence="2 3">Pla52n</strain>
    </source>
</reference>
<dbReference type="PANTHER" id="PTHR33490:SF7">
    <property type="entry name" value="BLR2979 PROTEIN"/>
    <property type="match status" value="1"/>
</dbReference>
<name>A0A5C6B7W1_9BACT</name>
<dbReference type="Gene3D" id="3.10.620.30">
    <property type="match status" value="1"/>
</dbReference>
<evidence type="ECO:0000259" key="1">
    <source>
        <dbReference type="SMART" id="SM00460"/>
    </source>
</evidence>
<dbReference type="Proteomes" id="UP000320176">
    <property type="component" value="Unassembled WGS sequence"/>
</dbReference>
<comment type="caution">
    <text evidence="2">The sequence shown here is derived from an EMBL/GenBank/DDBJ whole genome shotgun (WGS) entry which is preliminary data.</text>
</comment>
<organism evidence="2 3">
    <name type="scientific">Stieleria varia</name>
    <dbReference type="NCBI Taxonomy" id="2528005"/>
    <lineage>
        <taxon>Bacteria</taxon>
        <taxon>Pseudomonadati</taxon>
        <taxon>Planctomycetota</taxon>
        <taxon>Planctomycetia</taxon>
        <taxon>Pirellulales</taxon>
        <taxon>Pirellulaceae</taxon>
        <taxon>Stieleria</taxon>
    </lineage>
</organism>
<protein>
    <recommendedName>
        <fullName evidence="1">Transglutaminase-like domain-containing protein</fullName>
    </recommendedName>
</protein>
<evidence type="ECO:0000313" key="2">
    <source>
        <dbReference type="EMBL" id="TWU07897.1"/>
    </source>
</evidence>
<dbReference type="EMBL" id="SJPN01000001">
    <property type="protein sequence ID" value="TWU07897.1"/>
    <property type="molecule type" value="Genomic_DNA"/>
</dbReference>
<dbReference type="OrthoDB" id="9787782at2"/>
<dbReference type="SMART" id="SM00460">
    <property type="entry name" value="TGc"/>
    <property type="match status" value="1"/>
</dbReference>
<accession>A0A5C6B7W1</accession>
<feature type="domain" description="Transglutaminase-like" evidence="1">
    <location>
        <begin position="202"/>
        <end position="272"/>
    </location>
</feature>
<dbReference type="InterPro" id="IPR002931">
    <property type="entry name" value="Transglutaminase-like"/>
</dbReference>